<feature type="compositionally biased region" description="Acidic residues" evidence="3">
    <location>
        <begin position="135"/>
        <end position="144"/>
    </location>
</feature>
<dbReference type="SMART" id="SM00584">
    <property type="entry name" value="TLDc"/>
    <property type="match status" value="1"/>
</dbReference>
<dbReference type="PANTHER" id="PTHR12993:SF11">
    <property type="entry name" value="N-ACETYLGLUCOSAMINYL-PHOSPHATIDYLINOSITOL DE-N-ACETYLASE"/>
    <property type="match status" value="1"/>
</dbReference>
<protein>
    <recommendedName>
        <fullName evidence="2">N-acetylglucosaminylphosphatidylinositol deacetylase</fullName>
        <ecNumber evidence="2">3.5.1.89</ecNumber>
    </recommendedName>
</protein>
<evidence type="ECO:0000256" key="4">
    <source>
        <dbReference type="SAM" id="Phobius"/>
    </source>
</evidence>
<keyword evidence="7" id="KW-1185">Reference proteome</keyword>
<keyword evidence="4" id="KW-0812">Transmembrane</keyword>
<dbReference type="PROSITE" id="PS51886">
    <property type="entry name" value="TLDC"/>
    <property type="match status" value="1"/>
</dbReference>
<dbReference type="Pfam" id="PF07534">
    <property type="entry name" value="TLD"/>
    <property type="match status" value="1"/>
</dbReference>
<sequence length="603" mass="67190">MAEERPMISRRRDIWLLITAHPDDESMFFVPSIKALCFGDPTNAVHLLCLSNGDYRDAADGPLRTRELLGACSVIGIRNGKTGEEEERGARRSSTVTVIDDERMRDGPNEVWNPAAIAEVVLEHVRGVVMPSAYIDDDDDDDDASTSHPAHDCLLTFDPGEEEVASSWRYAEEWSKQRHSSTSIEATFDRSTTNLNVLTFDRGGVSGHPNHVDVHRGVRCLLNEKCDVVRDDEGRGPRTMLRLRRKENDPVIVEVNVTVHTLRTMSNPFQKYLLWAFADIIPFLLVRFFQTLWYLSYLLMGGFLLGMGNPRIQPFSRVLSPDADSIQCRIMEPILVWRAMAAHYSQFVWYRRLSVVFSRYTYINDIQRMTIDAHTLVDDDASGDDDYARGDDNAIAPLPPVVIEKEEDASPEFILTPTMIDALRAAVLPPTLHHRPWKRIYSLARDGDSFVAFRKLMEEWNRGTGHQSSLIVIKTASGDVIGGYSDVPIVPLASAAGLSAARSCLFRLNNAAKDTAVEVYGKNCTTSSKRMVFDATRRIIAFGSGDDGVGGSDGGFGLCLNDGFARGTTARCSAYQSEALVSDRGGVFDVLDVEVWGFLFGRF</sequence>
<evidence type="ECO:0000313" key="7">
    <source>
        <dbReference type="Proteomes" id="UP001530377"/>
    </source>
</evidence>
<dbReference type="AlphaFoldDB" id="A0ABD3RV29"/>
<dbReference type="Pfam" id="PF02585">
    <property type="entry name" value="PIG-L"/>
    <property type="match status" value="1"/>
</dbReference>
<dbReference type="EC" id="3.5.1.89" evidence="2"/>
<keyword evidence="4" id="KW-1133">Transmembrane helix</keyword>
<evidence type="ECO:0000256" key="2">
    <source>
        <dbReference type="ARBA" id="ARBA00012176"/>
    </source>
</evidence>
<dbReference type="InterPro" id="IPR006571">
    <property type="entry name" value="TLDc_dom"/>
</dbReference>
<dbReference type="PANTHER" id="PTHR12993">
    <property type="entry name" value="N-ACETYLGLUCOSAMINYL-PHOSPHATIDYLINOSITOL DE-N-ACETYLASE-RELATED"/>
    <property type="match status" value="1"/>
</dbReference>
<accession>A0ABD3RV29</accession>
<dbReference type="Proteomes" id="UP001530377">
    <property type="component" value="Unassembled WGS sequence"/>
</dbReference>
<dbReference type="GO" id="GO:0000225">
    <property type="term" value="F:N-acetylglucosaminylphosphatidylinositol deacetylase activity"/>
    <property type="evidence" value="ECO:0007669"/>
    <property type="project" value="UniProtKB-EC"/>
</dbReference>
<evidence type="ECO:0000256" key="1">
    <source>
        <dbReference type="ARBA" id="ARBA00006066"/>
    </source>
</evidence>
<feature type="transmembrane region" description="Helical" evidence="4">
    <location>
        <begin position="272"/>
        <end position="289"/>
    </location>
</feature>
<organism evidence="6 7">
    <name type="scientific">Cyclostephanos tholiformis</name>
    <dbReference type="NCBI Taxonomy" id="382380"/>
    <lineage>
        <taxon>Eukaryota</taxon>
        <taxon>Sar</taxon>
        <taxon>Stramenopiles</taxon>
        <taxon>Ochrophyta</taxon>
        <taxon>Bacillariophyta</taxon>
        <taxon>Coscinodiscophyceae</taxon>
        <taxon>Thalassiosirophycidae</taxon>
        <taxon>Stephanodiscales</taxon>
        <taxon>Stephanodiscaceae</taxon>
        <taxon>Cyclostephanos</taxon>
    </lineage>
</organism>
<evidence type="ECO:0000256" key="3">
    <source>
        <dbReference type="SAM" id="MobiDB-lite"/>
    </source>
</evidence>
<dbReference type="SUPFAM" id="SSF102588">
    <property type="entry name" value="LmbE-like"/>
    <property type="match status" value="2"/>
</dbReference>
<proteinExistence type="inferred from homology"/>
<keyword evidence="4" id="KW-0472">Membrane</keyword>
<dbReference type="InterPro" id="IPR024078">
    <property type="entry name" value="LmbE-like_dom_sf"/>
</dbReference>
<comment type="caution">
    <text evidence="6">The sequence shown here is derived from an EMBL/GenBank/DDBJ whole genome shotgun (WGS) entry which is preliminary data.</text>
</comment>
<dbReference type="InterPro" id="IPR003737">
    <property type="entry name" value="GlcNAc_PI_deacetylase-related"/>
</dbReference>
<gene>
    <name evidence="6" type="ORF">ACHAXA_010364</name>
</gene>
<feature type="region of interest" description="Disordered" evidence="3">
    <location>
        <begin position="133"/>
        <end position="155"/>
    </location>
</feature>
<comment type="similarity">
    <text evidence="1">Belongs to the PIGL family.</text>
</comment>
<name>A0ABD3RV29_9STRA</name>
<evidence type="ECO:0000259" key="5">
    <source>
        <dbReference type="PROSITE" id="PS51886"/>
    </source>
</evidence>
<evidence type="ECO:0000313" key="6">
    <source>
        <dbReference type="EMBL" id="KAL3816059.1"/>
    </source>
</evidence>
<feature type="domain" description="TLDc" evidence="5">
    <location>
        <begin position="413"/>
        <end position="599"/>
    </location>
</feature>
<dbReference type="EMBL" id="JALLPB020000168">
    <property type="protein sequence ID" value="KAL3816059.1"/>
    <property type="molecule type" value="Genomic_DNA"/>
</dbReference>
<dbReference type="Gene3D" id="3.40.50.10320">
    <property type="entry name" value="LmbE-like"/>
    <property type="match status" value="1"/>
</dbReference>
<reference evidence="6 7" key="1">
    <citation type="submission" date="2024-10" db="EMBL/GenBank/DDBJ databases">
        <title>Updated reference genomes for cyclostephanoid diatoms.</title>
        <authorList>
            <person name="Roberts W.R."/>
            <person name="Alverson A.J."/>
        </authorList>
    </citation>
    <scope>NUCLEOTIDE SEQUENCE [LARGE SCALE GENOMIC DNA]</scope>
    <source>
        <strain evidence="6 7">AJA228-03</strain>
    </source>
</reference>